<evidence type="ECO:0000313" key="4">
    <source>
        <dbReference type="Proteomes" id="UP000186136"/>
    </source>
</evidence>
<keyword evidence="4" id="KW-1185">Reference proteome</keyword>
<sequence>MASSDSDKDGASVDFDPPEYVSMLETPVISHAGDGQDSEGAEISSLSHMEQGASVDGDFPEYVSMLETTVISHAGDDGQDSEGAEVPSLSHMEQGLSEENYAAERKYELLFSALFFYSLDILLLIFLCFFLGVVLISIHNGVL</sequence>
<dbReference type="Proteomes" id="UP000186136">
    <property type="component" value="Unassembled WGS sequence"/>
</dbReference>
<keyword evidence="2" id="KW-1133">Transmembrane helix</keyword>
<reference evidence="3 4" key="1">
    <citation type="submission" date="2016-08" db="EMBL/GenBank/DDBJ databases">
        <title>Whole genome shotgun sequence of Pichia membranifaciens KS47-1.</title>
        <authorList>
            <person name="Konishi M."/>
            <person name="Ishida M."/>
            <person name="Arakawa T."/>
            <person name="Kato Y."/>
            <person name="Horiuchi J."/>
        </authorList>
    </citation>
    <scope>NUCLEOTIDE SEQUENCE [LARGE SCALE GENOMIC DNA]</scope>
    <source>
        <strain evidence="3 4">KS47-1</strain>
    </source>
</reference>
<dbReference type="EMBL" id="BDGI01000097">
    <property type="protein sequence ID" value="GAV29071.1"/>
    <property type="molecule type" value="Genomic_DNA"/>
</dbReference>
<dbReference type="AlphaFoldDB" id="A0A1Q2YHW3"/>
<keyword evidence="2" id="KW-0472">Membrane</keyword>
<evidence type="ECO:0000256" key="2">
    <source>
        <dbReference type="SAM" id="Phobius"/>
    </source>
</evidence>
<gene>
    <name evidence="3" type="ORF">PMKS-002550</name>
</gene>
<keyword evidence="2" id="KW-0812">Transmembrane</keyword>
<evidence type="ECO:0000313" key="3">
    <source>
        <dbReference type="EMBL" id="GAV29071.1"/>
    </source>
</evidence>
<comment type="caution">
    <text evidence="3">The sequence shown here is derived from an EMBL/GenBank/DDBJ whole genome shotgun (WGS) entry which is preliminary data.</text>
</comment>
<protein>
    <submittedName>
        <fullName evidence="3">Uncharacterized protein</fullName>
    </submittedName>
</protein>
<feature type="region of interest" description="Disordered" evidence="1">
    <location>
        <begin position="73"/>
        <end position="92"/>
    </location>
</feature>
<accession>A0A1Q2YHW3</accession>
<feature type="region of interest" description="Disordered" evidence="1">
    <location>
        <begin position="24"/>
        <end position="55"/>
    </location>
</feature>
<evidence type="ECO:0000256" key="1">
    <source>
        <dbReference type="SAM" id="MobiDB-lite"/>
    </source>
</evidence>
<organism evidence="3 4">
    <name type="scientific">Pichia membranifaciens</name>
    <dbReference type="NCBI Taxonomy" id="4926"/>
    <lineage>
        <taxon>Eukaryota</taxon>
        <taxon>Fungi</taxon>
        <taxon>Dikarya</taxon>
        <taxon>Ascomycota</taxon>
        <taxon>Saccharomycotina</taxon>
        <taxon>Pichiomycetes</taxon>
        <taxon>Pichiales</taxon>
        <taxon>Pichiaceae</taxon>
        <taxon>Pichia</taxon>
    </lineage>
</organism>
<feature type="transmembrane region" description="Helical" evidence="2">
    <location>
        <begin position="114"/>
        <end position="138"/>
    </location>
</feature>
<name>A0A1Q2YHW3_9ASCO</name>
<proteinExistence type="predicted"/>